<dbReference type="EMBL" id="PGCJ01000894">
    <property type="protein sequence ID" value="PLW15500.1"/>
    <property type="molecule type" value="Genomic_DNA"/>
</dbReference>
<proteinExistence type="inferred from homology"/>
<dbReference type="PANTHER" id="PTHR11717">
    <property type="entry name" value="LOW MOLECULAR WEIGHT PROTEIN TYROSINE PHOSPHATASE"/>
    <property type="match status" value="1"/>
</dbReference>
<dbReference type="STRING" id="200324.A0A2N5S7H1"/>
<gene>
    <name evidence="9" type="ORF">PCANC_07562</name>
    <name evidence="7" type="ORF">PCANC_15683</name>
    <name evidence="8" type="ORF">PCASD_14475</name>
    <name evidence="6" type="ORF">PCASD_22789</name>
</gene>
<evidence type="ECO:0000256" key="4">
    <source>
        <dbReference type="PIRSR" id="PIRSR617867-1"/>
    </source>
</evidence>
<dbReference type="EMBL" id="PGCJ01000070">
    <property type="protein sequence ID" value="PLW52996.1"/>
    <property type="molecule type" value="Genomic_DNA"/>
</dbReference>
<evidence type="ECO:0000313" key="9">
    <source>
        <dbReference type="EMBL" id="PLW52996.1"/>
    </source>
</evidence>
<evidence type="ECO:0000313" key="11">
    <source>
        <dbReference type="Proteomes" id="UP000235392"/>
    </source>
</evidence>
<comment type="caution">
    <text evidence="6">The sequence shown here is derived from an EMBL/GenBank/DDBJ whole genome shotgun (WGS) entry which is preliminary data.</text>
</comment>
<protein>
    <recommendedName>
        <fullName evidence="5">Phosphotyrosine protein phosphatase I domain-containing protein</fullName>
    </recommendedName>
</protein>
<dbReference type="EMBL" id="PGCI01000206">
    <property type="protein sequence ID" value="PLW34046.1"/>
    <property type="molecule type" value="Genomic_DNA"/>
</dbReference>
<accession>A0A2N5S7H1</accession>
<feature type="active site" description="Proton donor" evidence="4">
    <location>
        <position position="85"/>
    </location>
</feature>
<comment type="similarity">
    <text evidence="1">Belongs to the low molecular weight phosphotyrosine protein phosphatase family.</text>
</comment>
<dbReference type="SUPFAM" id="SSF52788">
    <property type="entry name" value="Phosphotyrosine protein phosphatases I"/>
    <property type="match status" value="1"/>
</dbReference>
<reference evidence="10 11" key="1">
    <citation type="submission" date="2017-11" db="EMBL/GenBank/DDBJ databases">
        <title>De novo assembly and phasing of dikaryotic genomes from two isolates of Puccinia coronata f. sp. avenae, the causal agent of oat crown rust.</title>
        <authorList>
            <person name="Miller M.E."/>
            <person name="Zhang Y."/>
            <person name="Omidvar V."/>
            <person name="Sperschneider J."/>
            <person name="Schwessinger B."/>
            <person name="Raley C."/>
            <person name="Palmer J.M."/>
            <person name="Garnica D."/>
            <person name="Upadhyaya N."/>
            <person name="Rathjen J."/>
            <person name="Taylor J.M."/>
            <person name="Park R.F."/>
            <person name="Dodds P.N."/>
            <person name="Hirsch C.D."/>
            <person name="Kianian S.F."/>
            <person name="Figueroa M."/>
        </authorList>
    </citation>
    <scope>NUCLEOTIDE SEQUENCE [LARGE SCALE GENOMIC DNA]</scope>
    <source>
        <strain evidence="7">12NC29</strain>
        <strain evidence="6">12SD80</strain>
    </source>
</reference>
<keyword evidence="10" id="KW-1185">Reference proteome</keyword>
<sequence length="121" mass="13706">MSANDRIPEVTTTNHFFRSISTCKKYGVPVESRAQQVDPSDFDSFDYILAMDTSNLQDLNRIRPPQSKAQVKLFGEFGDGQIVKDPYYGANDGFEYNFKQCTEYSIGLLKTLGFDSVRSIL</sequence>
<dbReference type="InterPro" id="IPR050438">
    <property type="entry name" value="LMW_PTPase"/>
</dbReference>
<dbReference type="Proteomes" id="UP000235392">
    <property type="component" value="Unassembled WGS sequence"/>
</dbReference>
<dbReference type="InterPro" id="IPR036196">
    <property type="entry name" value="Ptyr_pPase_sf"/>
</dbReference>
<evidence type="ECO:0000256" key="2">
    <source>
        <dbReference type="ARBA" id="ARBA00022801"/>
    </source>
</evidence>
<dbReference type="OrthoDB" id="3388at2759"/>
<evidence type="ECO:0000313" key="6">
    <source>
        <dbReference type="EMBL" id="PLW09197.1"/>
    </source>
</evidence>
<organism evidence="6 11">
    <name type="scientific">Puccinia coronata f. sp. avenae</name>
    <dbReference type="NCBI Taxonomy" id="200324"/>
    <lineage>
        <taxon>Eukaryota</taxon>
        <taxon>Fungi</taxon>
        <taxon>Dikarya</taxon>
        <taxon>Basidiomycota</taxon>
        <taxon>Pucciniomycotina</taxon>
        <taxon>Pucciniomycetes</taxon>
        <taxon>Pucciniales</taxon>
        <taxon>Pucciniaceae</taxon>
        <taxon>Puccinia</taxon>
    </lineage>
</organism>
<dbReference type="Gene3D" id="3.40.50.2300">
    <property type="match status" value="1"/>
</dbReference>
<dbReference type="EMBL" id="PGCI01001021">
    <property type="protein sequence ID" value="PLW09197.1"/>
    <property type="molecule type" value="Genomic_DNA"/>
</dbReference>
<keyword evidence="3" id="KW-0904">Protein phosphatase</keyword>
<dbReference type="SMART" id="SM00226">
    <property type="entry name" value="LMWPc"/>
    <property type="match status" value="1"/>
</dbReference>
<dbReference type="InterPro" id="IPR023485">
    <property type="entry name" value="Ptyr_pPase"/>
</dbReference>
<dbReference type="PRINTS" id="PR00719">
    <property type="entry name" value="LMWPTPASE"/>
</dbReference>
<evidence type="ECO:0000313" key="7">
    <source>
        <dbReference type="EMBL" id="PLW15500.1"/>
    </source>
</evidence>
<keyword evidence="2" id="KW-0378">Hydrolase</keyword>
<name>A0A2N5S7H1_9BASI</name>
<evidence type="ECO:0000256" key="3">
    <source>
        <dbReference type="ARBA" id="ARBA00022912"/>
    </source>
</evidence>
<dbReference type="AlphaFoldDB" id="A0A2N5S7H1"/>
<dbReference type="InterPro" id="IPR017867">
    <property type="entry name" value="Tyr_phospatase_low_mol_wt"/>
</dbReference>
<feature type="domain" description="Phosphotyrosine protein phosphatase I" evidence="5">
    <location>
        <begin position="1"/>
        <end position="111"/>
    </location>
</feature>
<evidence type="ECO:0000313" key="10">
    <source>
        <dbReference type="Proteomes" id="UP000235388"/>
    </source>
</evidence>
<dbReference type="PANTHER" id="PTHR11717:SF7">
    <property type="entry name" value="LOW MOLECULAR WEIGHT PHOSPHOTYROSINE PROTEIN PHOSPHATASE"/>
    <property type="match status" value="1"/>
</dbReference>
<evidence type="ECO:0000256" key="1">
    <source>
        <dbReference type="ARBA" id="ARBA00011063"/>
    </source>
</evidence>
<dbReference type="Proteomes" id="UP000235388">
    <property type="component" value="Unassembled WGS sequence"/>
</dbReference>
<dbReference type="Pfam" id="PF01451">
    <property type="entry name" value="LMWPc"/>
    <property type="match status" value="1"/>
</dbReference>
<evidence type="ECO:0000313" key="8">
    <source>
        <dbReference type="EMBL" id="PLW34046.1"/>
    </source>
</evidence>
<evidence type="ECO:0000259" key="5">
    <source>
        <dbReference type="SMART" id="SM00226"/>
    </source>
</evidence>
<dbReference type="GO" id="GO:0004725">
    <property type="term" value="F:protein tyrosine phosphatase activity"/>
    <property type="evidence" value="ECO:0007669"/>
    <property type="project" value="InterPro"/>
</dbReference>